<gene>
    <name evidence="12" type="ORF">QNO04_26750</name>
</gene>
<protein>
    <submittedName>
        <fullName evidence="12">2Fe-2S iron-sulfur cluster-binding protein</fullName>
    </submittedName>
</protein>
<feature type="domain" description="2Fe-2S ferredoxin-type" evidence="10">
    <location>
        <begin position="292"/>
        <end position="382"/>
    </location>
</feature>
<evidence type="ECO:0000256" key="9">
    <source>
        <dbReference type="SAM" id="MobiDB-lite"/>
    </source>
</evidence>
<dbReference type="EMBL" id="JASKMA010000024">
    <property type="protein sequence ID" value="MDT6987060.1"/>
    <property type="molecule type" value="Genomic_DNA"/>
</dbReference>
<name>A0ABU3JYN1_9ACTN</name>
<keyword evidence="2" id="KW-0285">Flavoprotein</keyword>
<keyword evidence="5" id="KW-0274">FAD</keyword>
<evidence type="ECO:0000313" key="12">
    <source>
        <dbReference type="EMBL" id="MDT6987060.1"/>
    </source>
</evidence>
<dbReference type="InterPro" id="IPR017927">
    <property type="entry name" value="FAD-bd_FR_type"/>
</dbReference>
<dbReference type="SUPFAM" id="SSF52343">
    <property type="entry name" value="Ferredoxin reductase-like, C-terminal NADP-linked domain"/>
    <property type="match status" value="1"/>
</dbReference>
<evidence type="ECO:0000256" key="6">
    <source>
        <dbReference type="ARBA" id="ARBA00023002"/>
    </source>
</evidence>
<dbReference type="RefSeq" id="WP_394305469.1">
    <property type="nucleotide sequence ID" value="NZ_JASKMA010000024.1"/>
</dbReference>
<dbReference type="CDD" id="cd00207">
    <property type="entry name" value="fer2"/>
    <property type="match status" value="1"/>
</dbReference>
<dbReference type="PROSITE" id="PS51384">
    <property type="entry name" value="FAD_FR"/>
    <property type="match status" value="1"/>
</dbReference>
<dbReference type="InterPro" id="IPR008333">
    <property type="entry name" value="Cbr1-like_FAD-bd_dom"/>
</dbReference>
<reference evidence="12 13" key="1">
    <citation type="submission" date="2023-05" db="EMBL/GenBank/DDBJ databases">
        <title>Streptomyces fuscus sp. nov., a brown-black pigment producing actinomyces isolated from dry sand of Sea duck farm.</title>
        <authorList>
            <person name="Xie J."/>
            <person name="Shen N."/>
        </authorList>
    </citation>
    <scope>NUCLEOTIDE SEQUENCE [LARGE SCALE GENOMIC DNA]</scope>
    <source>
        <strain evidence="12 13">CGMCC 4.1745</strain>
    </source>
</reference>
<keyword evidence="8" id="KW-0411">Iron-sulfur</keyword>
<dbReference type="InterPro" id="IPR039261">
    <property type="entry name" value="FNR_nucleotide-bd"/>
</dbReference>
<dbReference type="InterPro" id="IPR036010">
    <property type="entry name" value="2Fe-2S_ferredoxin-like_sf"/>
</dbReference>
<keyword evidence="13" id="KW-1185">Reference proteome</keyword>
<keyword evidence="3" id="KW-0001">2Fe-2S</keyword>
<evidence type="ECO:0000259" key="10">
    <source>
        <dbReference type="PROSITE" id="PS51085"/>
    </source>
</evidence>
<dbReference type="InterPro" id="IPR017938">
    <property type="entry name" value="Riboflavin_synthase-like_b-brl"/>
</dbReference>
<dbReference type="PANTHER" id="PTHR47354:SF8">
    <property type="entry name" value="1,2-PHENYLACETYL-COA EPOXIDASE, SUBUNIT E"/>
    <property type="match status" value="1"/>
</dbReference>
<evidence type="ECO:0000256" key="1">
    <source>
        <dbReference type="ARBA" id="ARBA00001974"/>
    </source>
</evidence>
<dbReference type="InterPro" id="IPR050415">
    <property type="entry name" value="MRET"/>
</dbReference>
<feature type="region of interest" description="Disordered" evidence="9">
    <location>
        <begin position="272"/>
        <end position="291"/>
    </location>
</feature>
<comment type="caution">
    <text evidence="12">The sequence shown here is derived from an EMBL/GenBank/DDBJ whole genome shotgun (WGS) entry which is preliminary data.</text>
</comment>
<dbReference type="PROSITE" id="PS51085">
    <property type="entry name" value="2FE2S_FER_2"/>
    <property type="match status" value="1"/>
</dbReference>
<dbReference type="InterPro" id="IPR012675">
    <property type="entry name" value="Beta-grasp_dom_sf"/>
</dbReference>
<feature type="domain" description="FAD-binding FR-type" evidence="11">
    <location>
        <begin position="28"/>
        <end position="133"/>
    </location>
</feature>
<dbReference type="SUPFAM" id="SSF63380">
    <property type="entry name" value="Riboflavin synthase domain-like"/>
    <property type="match status" value="1"/>
</dbReference>
<evidence type="ECO:0000256" key="2">
    <source>
        <dbReference type="ARBA" id="ARBA00022630"/>
    </source>
</evidence>
<keyword evidence="7" id="KW-0408">Iron</keyword>
<evidence type="ECO:0000256" key="3">
    <source>
        <dbReference type="ARBA" id="ARBA00022714"/>
    </source>
</evidence>
<dbReference type="Pfam" id="PF00111">
    <property type="entry name" value="Fer2"/>
    <property type="match status" value="1"/>
</dbReference>
<keyword evidence="6" id="KW-0560">Oxidoreductase</keyword>
<comment type="cofactor">
    <cofactor evidence="1">
        <name>FAD</name>
        <dbReference type="ChEBI" id="CHEBI:57692"/>
    </cofactor>
</comment>
<dbReference type="Gene3D" id="2.40.30.10">
    <property type="entry name" value="Translation factors"/>
    <property type="match status" value="1"/>
</dbReference>
<keyword evidence="4" id="KW-0479">Metal-binding</keyword>
<evidence type="ECO:0000256" key="4">
    <source>
        <dbReference type="ARBA" id="ARBA00022723"/>
    </source>
</evidence>
<evidence type="ECO:0000256" key="8">
    <source>
        <dbReference type="ARBA" id="ARBA00023014"/>
    </source>
</evidence>
<dbReference type="SUPFAM" id="SSF54292">
    <property type="entry name" value="2Fe-2S ferredoxin-like"/>
    <property type="match status" value="1"/>
</dbReference>
<evidence type="ECO:0000313" key="13">
    <source>
        <dbReference type="Proteomes" id="UP001249760"/>
    </source>
</evidence>
<proteinExistence type="predicted"/>
<evidence type="ECO:0000256" key="5">
    <source>
        <dbReference type="ARBA" id="ARBA00022827"/>
    </source>
</evidence>
<dbReference type="Gene3D" id="3.10.20.30">
    <property type="match status" value="1"/>
</dbReference>
<feature type="region of interest" description="Disordered" evidence="9">
    <location>
        <begin position="1"/>
        <end position="25"/>
    </location>
</feature>
<sequence>MSTAPIAQDARQYPGREEPSSRAGVRPTGWFRLTAARLERLAEDTVAITLDVPADLAETFAHQPGQHVVVRHRTPGGELRRSYSVCPPPGDPAALRVVVKRNSPDGFGAYALTTLAEGDPLELSPPAGTFGLPAVRGGHHVLIAGGCGITPLAPMAAAALREDPGCRLSLVHAARTAHDALLADELALLKDEFVDRFTVLHVLSRERRESELCSGRIDAPKLLRLLELLDARPGPGTRFALCGPYGLVETVRDTLAAWGAPADGVRFELFSAAGTPTSPEPATPPDRQGRRSRITAVLGGRTSVVTMRPEDRVALDAVLRHRPETPYSCRDGVCGSCRAKVVSGAVTLESQYALDARDLDAGYTLACRARPRTDDLTLDFDA</sequence>
<evidence type="ECO:0000256" key="7">
    <source>
        <dbReference type="ARBA" id="ARBA00023004"/>
    </source>
</evidence>
<dbReference type="PROSITE" id="PS00197">
    <property type="entry name" value="2FE2S_FER_1"/>
    <property type="match status" value="1"/>
</dbReference>
<dbReference type="Pfam" id="PF00970">
    <property type="entry name" value="FAD_binding_6"/>
    <property type="match status" value="1"/>
</dbReference>
<dbReference type="PANTHER" id="PTHR47354">
    <property type="entry name" value="NADH OXIDOREDUCTASE HCR"/>
    <property type="match status" value="1"/>
</dbReference>
<dbReference type="InterPro" id="IPR001041">
    <property type="entry name" value="2Fe-2S_ferredoxin-type"/>
</dbReference>
<dbReference type="InterPro" id="IPR006058">
    <property type="entry name" value="2Fe2S_fd_BS"/>
</dbReference>
<dbReference type="Gene3D" id="3.40.50.80">
    <property type="entry name" value="Nucleotide-binding domain of ferredoxin-NADP reductase (FNR) module"/>
    <property type="match status" value="1"/>
</dbReference>
<organism evidence="12 13">
    <name type="scientific">Streptomyces lusitanus</name>
    <dbReference type="NCBI Taxonomy" id="68232"/>
    <lineage>
        <taxon>Bacteria</taxon>
        <taxon>Bacillati</taxon>
        <taxon>Actinomycetota</taxon>
        <taxon>Actinomycetes</taxon>
        <taxon>Kitasatosporales</taxon>
        <taxon>Streptomycetaceae</taxon>
        <taxon>Streptomyces</taxon>
    </lineage>
</organism>
<evidence type="ECO:0000259" key="11">
    <source>
        <dbReference type="PROSITE" id="PS51384"/>
    </source>
</evidence>
<dbReference type="Pfam" id="PF00175">
    <property type="entry name" value="NAD_binding_1"/>
    <property type="match status" value="1"/>
</dbReference>
<dbReference type="InterPro" id="IPR001433">
    <property type="entry name" value="OxRdtase_FAD/NAD-bd"/>
</dbReference>
<dbReference type="Proteomes" id="UP001249760">
    <property type="component" value="Unassembled WGS sequence"/>
</dbReference>
<accession>A0ABU3JYN1</accession>